<proteinExistence type="predicted"/>
<dbReference type="Gene3D" id="3.80.10.10">
    <property type="entry name" value="Ribonuclease Inhibitor"/>
    <property type="match status" value="2"/>
</dbReference>
<dbReference type="EMBL" id="SPHZ02000001">
    <property type="protein sequence ID" value="KAF0933919.1"/>
    <property type="molecule type" value="Genomic_DNA"/>
</dbReference>
<feature type="non-terminal residue" evidence="4">
    <location>
        <position position="297"/>
    </location>
</feature>
<dbReference type="PANTHER" id="PTHR48006:SF97">
    <property type="entry name" value="OS04G0291900 PROTEIN"/>
    <property type="match status" value="1"/>
</dbReference>
<dbReference type="Pfam" id="PF23598">
    <property type="entry name" value="LRR_14"/>
    <property type="match status" value="1"/>
</dbReference>
<reference evidence="4 5" key="1">
    <citation type="submission" date="2019-11" db="EMBL/GenBank/DDBJ databases">
        <title>Whole genome sequence of Oryza granulata.</title>
        <authorList>
            <person name="Li W."/>
        </authorList>
    </citation>
    <scope>NUCLEOTIDE SEQUENCE [LARGE SCALE GENOMIC DNA]</scope>
    <source>
        <strain evidence="5">cv. Menghai</strain>
        <tissue evidence="4">Leaf</tissue>
    </source>
</reference>
<organism evidence="4 5">
    <name type="scientific">Oryza meyeriana var. granulata</name>
    <dbReference type="NCBI Taxonomy" id="110450"/>
    <lineage>
        <taxon>Eukaryota</taxon>
        <taxon>Viridiplantae</taxon>
        <taxon>Streptophyta</taxon>
        <taxon>Embryophyta</taxon>
        <taxon>Tracheophyta</taxon>
        <taxon>Spermatophyta</taxon>
        <taxon>Magnoliopsida</taxon>
        <taxon>Liliopsida</taxon>
        <taxon>Poales</taxon>
        <taxon>Poaceae</taxon>
        <taxon>BOP clade</taxon>
        <taxon>Oryzoideae</taxon>
        <taxon>Oryzeae</taxon>
        <taxon>Oryzinae</taxon>
        <taxon>Oryza</taxon>
        <taxon>Oryza meyeriana</taxon>
    </lineage>
</organism>
<dbReference type="SUPFAM" id="SSF52058">
    <property type="entry name" value="L domain-like"/>
    <property type="match status" value="1"/>
</dbReference>
<dbReference type="InterPro" id="IPR051824">
    <property type="entry name" value="LRR_Rcpt-Like_S/T_Kinase"/>
</dbReference>
<sequence>MRHSSRSINDVFGHLVWLVLVLCSWRIAAAQAQQAPITDPLEAAALNTILGRWGKKASPEWNISGELCSGVAADLSNWDNYPNLNPFIKCDCNYKNGTLCHITKLRVVKLDVVGQIPSELQNLTYLEDLNLGYNYLTGAMPSFIGKFTSMKYLALPFNPLSGPLPKELGNLTNLLSLGISYCNFTGELPEELGNMTNLQQLYIDGSGFSGPFPSTFSKLKNLNTLRASVNEFRGKIPYYLGRLTNLVDVAFQGNSFEGPIPASLSNLSKLRNLRIGDIVNGSSPLAFINSLTSLSNL</sequence>
<dbReference type="OrthoDB" id="671703at2759"/>
<evidence type="ECO:0000259" key="3">
    <source>
        <dbReference type="Pfam" id="PF23598"/>
    </source>
</evidence>
<feature type="chain" id="PRO_5026140142" description="Disease resistance R13L4/SHOC-2-like LRR domain-containing protein" evidence="2">
    <location>
        <begin position="33"/>
        <end position="297"/>
    </location>
</feature>
<keyword evidence="1" id="KW-0677">Repeat</keyword>
<feature type="signal peptide" evidence="2">
    <location>
        <begin position="1"/>
        <end position="32"/>
    </location>
</feature>
<gene>
    <name evidence="4" type="ORF">E2562_020047</name>
</gene>
<keyword evidence="5" id="KW-1185">Reference proteome</keyword>
<dbReference type="FunFam" id="3.80.10.10:FF:001380">
    <property type="entry name" value="Os05g0256100 protein"/>
    <property type="match status" value="1"/>
</dbReference>
<evidence type="ECO:0000256" key="2">
    <source>
        <dbReference type="SAM" id="SignalP"/>
    </source>
</evidence>
<protein>
    <recommendedName>
        <fullName evidence="3">Disease resistance R13L4/SHOC-2-like LRR domain-containing protein</fullName>
    </recommendedName>
</protein>
<feature type="domain" description="Disease resistance R13L4/SHOC-2-like LRR" evidence="3">
    <location>
        <begin position="166"/>
        <end position="297"/>
    </location>
</feature>
<name>A0A6G1FAN6_9ORYZ</name>
<dbReference type="PANTHER" id="PTHR48006">
    <property type="entry name" value="LEUCINE-RICH REPEAT-CONTAINING PROTEIN DDB_G0281931-RELATED"/>
    <property type="match status" value="1"/>
</dbReference>
<dbReference type="GO" id="GO:0005886">
    <property type="term" value="C:plasma membrane"/>
    <property type="evidence" value="ECO:0007669"/>
    <property type="project" value="TreeGrafter"/>
</dbReference>
<dbReference type="InterPro" id="IPR001611">
    <property type="entry name" value="Leu-rich_rpt"/>
</dbReference>
<dbReference type="InterPro" id="IPR032675">
    <property type="entry name" value="LRR_dom_sf"/>
</dbReference>
<dbReference type="Proteomes" id="UP000479710">
    <property type="component" value="Unassembled WGS sequence"/>
</dbReference>
<dbReference type="AlphaFoldDB" id="A0A6G1FAN6"/>
<dbReference type="Pfam" id="PF00560">
    <property type="entry name" value="LRR_1"/>
    <property type="match status" value="1"/>
</dbReference>
<evidence type="ECO:0000313" key="4">
    <source>
        <dbReference type="EMBL" id="KAF0933919.1"/>
    </source>
</evidence>
<evidence type="ECO:0000313" key="5">
    <source>
        <dbReference type="Proteomes" id="UP000479710"/>
    </source>
</evidence>
<dbReference type="InterPro" id="IPR055414">
    <property type="entry name" value="LRR_R13L4/SHOC2-like"/>
</dbReference>
<evidence type="ECO:0000256" key="1">
    <source>
        <dbReference type="ARBA" id="ARBA00022737"/>
    </source>
</evidence>
<comment type="caution">
    <text evidence="4">The sequence shown here is derived from an EMBL/GenBank/DDBJ whole genome shotgun (WGS) entry which is preliminary data.</text>
</comment>
<accession>A0A6G1FAN6</accession>
<keyword evidence="2" id="KW-0732">Signal</keyword>